<protein>
    <submittedName>
        <fullName evidence="1">Uncharacterized protein</fullName>
    </submittedName>
</protein>
<reference evidence="1 2" key="1">
    <citation type="submission" date="2008-07" db="EMBL/GenBank/DDBJ databases">
        <authorList>
            <person name="El-Sayed N."/>
            <person name="Caler E."/>
            <person name="Inman J."/>
            <person name="Amedeo P."/>
            <person name="Hass B."/>
            <person name="Wortman J."/>
        </authorList>
    </citation>
    <scope>NUCLEOTIDE SEQUENCE [LARGE SCALE GENOMIC DNA]</scope>
    <source>
        <strain evidence="2">ATCC 50983 / TXsc</strain>
    </source>
</reference>
<keyword evidence="2" id="KW-1185">Reference proteome</keyword>
<dbReference type="Proteomes" id="UP000007800">
    <property type="component" value="Unassembled WGS sequence"/>
</dbReference>
<evidence type="ECO:0000313" key="1">
    <source>
        <dbReference type="EMBL" id="EER14248.1"/>
    </source>
</evidence>
<evidence type="ECO:0000313" key="2">
    <source>
        <dbReference type="Proteomes" id="UP000007800"/>
    </source>
</evidence>
<gene>
    <name evidence="1" type="ORF">Pmar_PMAR029316</name>
</gene>
<dbReference type="InParanoid" id="C5KMU0"/>
<organism evidence="2">
    <name type="scientific">Perkinsus marinus (strain ATCC 50983 / TXsc)</name>
    <dbReference type="NCBI Taxonomy" id="423536"/>
    <lineage>
        <taxon>Eukaryota</taxon>
        <taxon>Sar</taxon>
        <taxon>Alveolata</taxon>
        <taxon>Perkinsozoa</taxon>
        <taxon>Perkinsea</taxon>
        <taxon>Perkinsida</taxon>
        <taxon>Perkinsidae</taxon>
        <taxon>Perkinsus</taxon>
    </lineage>
</organism>
<sequence>MYIGVELIAREACKVEVVLQIAAKGQMAQIPVQGEVVSQEDYNNARSGSIKVSTSRCVRDGYGSAEPWGGEVVSVMDEKWDTGVCPW</sequence>
<name>C5KMU0_PERM5</name>
<dbReference type="RefSeq" id="XP_002782453.1">
    <property type="nucleotide sequence ID" value="XM_002782407.1"/>
</dbReference>
<dbReference type="GeneID" id="9044306"/>
<dbReference type="AlphaFoldDB" id="C5KMU0"/>
<accession>C5KMU0</accession>
<proteinExistence type="predicted"/>
<dbReference type="EMBL" id="GG674496">
    <property type="protein sequence ID" value="EER14248.1"/>
    <property type="molecule type" value="Genomic_DNA"/>
</dbReference>